<feature type="coiled-coil region" evidence="1">
    <location>
        <begin position="275"/>
        <end position="334"/>
    </location>
</feature>
<accession>A0ABR0AHY7</accession>
<gene>
    <name evidence="3" type="ORF">OUZ56_010137</name>
</gene>
<keyword evidence="4" id="KW-1185">Reference proteome</keyword>
<comment type="caution">
    <text evidence="3">The sequence shown here is derived from an EMBL/GenBank/DDBJ whole genome shotgun (WGS) entry which is preliminary data.</text>
</comment>
<reference evidence="3 4" key="1">
    <citation type="journal article" date="2023" name="Nucleic Acids Res.">
        <title>The hologenome of Daphnia magna reveals possible DNA methylation and microbiome-mediated evolution of the host genome.</title>
        <authorList>
            <person name="Chaturvedi A."/>
            <person name="Li X."/>
            <person name="Dhandapani V."/>
            <person name="Marshall H."/>
            <person name="Kissane S."/>
            <person name="Cuenca-Cambronero M."/>
            <person name="Asole G."/>
            <person name="Calvet F."/>
            <person name="Ruiz-Romero M."/>
            <person name="Marangio P."/>
            <person name="Guigo R."/>
            <person name="Rago D."/>
            <person name="Mirbahai L."/>
            <person name="Eastwood N."/>
            <person name="Colbourne J.K."/>
            <person name="Zhou J."/>
            <person name="Mallon E."/>
            <person name="Orsini L."/>
        </authorList>
    </citation>
    <scope>NUCLEOTIDE SEQUENCE [LARGE SCALE GENOMIC DNA]</scope>
    <source>
        <strain evidence="3">LRV0_1</strain>
    </source>
</reference>
<proteinExistence type="predicted"/>
<evidence type="ECO:0000313" key="3">
    <source>
        <dbReference type="EMBL" id="KAK4024716.1"/>
    </source>
</evidence>
<feature type="compositionally biased region" description="Pro residues" evidence="2">
    <location>
        <begin position="203"/>
        <end position="212"/>
    </location>
</feature>
<name>A0ABR0AHY7_9CRUS</name>
<protein>
    <recommendedName>
        <fullName evidence="5">BEN domain-containing protein</fullName>
    </recommendedName>
</protein>
<dbReference type="Gene3D" id="1.10.10.2590">
    <property type="entry name" value="BEN domain"/>
    <property type="match status" value="1"/>
</dbReference>
<evidence type="ECO:0000313" key="4">
    <source>
        <dbReference type="Proteomes" id="UP001234178"/>
    </source>
</evidence>
<keyword evidence="1" id="KW-0175">Coiled coil</keyword>
<evidence type="ECO:0000256" key="2">
    <source>
        <dbReference type="SAM" id="MobiDB-lite"/>
    </source>
</evidence>
<feature type="region of interest" description="Disordered" evidence="2">
    <location>
        <begin position="102"/>
        <end position="217"/>
    </location>
</feature>
<feature type="compositionally biased region" description="Polar residues" evidence="2">
    <location>
        <begin position="157"/>
        <end position="169"/>
    </location>
</feature>
<evidence type="ECO:0000256" key="1">
    <source>
        <dbReference type="SAM" id="Coils"/>
    </source>
</evidence>
<sequence>MGNPIIYVLVRLKKGKPELGIRTMDSIAFPKTFVSLPNLEDKIRMLKEFISEKTDVALNWPKHSASGEDPSIQLELKAGPVLSFSENIKVLELTRDAMLKPKSKSVRSTKILHSTPKSQVASKAVASVPYAKKSLPPVFGNTSNSEHIQQSKRKTKQTNPAGSKDQSVKPTADSVSDLGVSALVSSESEESNSGNEEGDWLAPSPPSRPPNKVPRSDVVHCIGSASKSNGAVHRNGLILTPPGSRCNTPSSFRTPSSEVLNDEASSLNDINCQYDENSQAQIIEQSNSLQDLEEENSFFKEHLNQSVIDYEDMKAEYEKKLVEKDEVIKSLREHNPLVLAQTLRESLLLLDTPLANLPSNSRQSAAVNAANSAAFSRSMVKLHEDYTTMIDPSALRLAMSYGKSGNTTKEMGKMVATIMEALWDKAFMASHSLSGRKAPSDMNDPIKKNCQQSQPFQPMQEMKLYTSISPLIISYLFTEFTMKFWETKHNMRIPATTVNPLISQKLLTEHSSVKKALNNEESVDEAE</sequence>
<feature type="region of interest" description="Disordered" evidence="2">
    <location>
        <begin position="232"/>
        <end position="253"/>
    </location>
</feature>
<feature type="compositionally biased region" description="Polar residues" evidence="2">
    <location>
        <begin position="108"/>
        <end position="121"/>
    </location>
</feature>
<dbReference type="Proteomes" id="UP001234178">
    <property type="component" value="Unassembled WGS sequence"/>
</dbReference>
<organism evidence="3 4">
    <name type="scientific">Daphnia magna</name>
    <dbReference type="NCBI Taxonomy" id="35525"/>
    <lineage>
        <taxon>Eukaryota</taxon>
        <taxon>Metazoa</taxon>
        <taxon>Ecdysozoa</taxon>
        <taxon>Arthropoda</taxon>
        <taxon>Crustacea</taxon>
        <taxon>Branchiopoda</taxon>
        <taxon>Diplostraca</taxon>
        <taxon>Cladocera</taxon>
        <taxon>Anomopoda</taxon>
        <taxon>Daphniidae</taxon>
        <taxon>Daphnia</taxon>
    </lineage>
</organism>
<dbReference type="EMBL" id="JAOYFB010000037">
    <property type="protein sequence ID" value="KAK4024716.1"/>
    <property type="molecule type" value="Genomic_DNA"/>
</dbReference>
<evidence type="ECO:0008006" key="5">
    <source>
        <dbReference type="Google" id="ProtNLM"/>
    </source>
</evidence>